<feature type="compositionally biased region" description="Basic and acidic residues" evidence="10">
    <location>
        <begin position="675"/>
        <end position="684"/>
    </location>
</feature>
<feature type="region of interest" description="Disordered" evidence="10">
    <location>
        <begin position="675"/>
        <end position="785"/>
    </location>
</feature>
<evidence type="ECO:0000256" key="9">
    <source>
        <dbReference type="ARBA" id="ARBA00023136"/>
    </source>
</evidence>
<feature type="domain" description="UDENN" evidence="11">
    <location>
        <begin position="14"/>
        <end position="562"/>
    </location>
</feature>
<dbReference type="InterPro" id="IPR043153">
    <property type="entry name" value="DENN_C"/>
</dbReference>
<dbReference type="InterPro" id="IPR057469">
    <property type="entry name" value="PH_MADD"/>
</dbReference>
<dbReference type="InterPro" id="IPR056574">
    <property type="entry name" value="Death_MADD"/>
</dbReference>
<feature type="compositionally biased region" description="Polar residues" evidence="10">
    <location>
        <begin position="139"/>
        <end position="154"/>
    </location>
</feature>
<feature type="compositionally biased region" description="Polar residues" evidence="10">
    <location>
        <begin position="855"/>
        <end position="864"/>
    </location>
</feature>
<keyword evidence="13" id="KW-0418">Kinase</keyword>
<keyword evidence="12" id="KW-1185">Reference proteome</keyword>
<dbReference type="InterPro" id="IPR039980">
    <property type="entry name" value="MADD"/>
</dbReference>
<feature type="compositionally biased region" description="Polar residues" evidence="10">
    <location>
        <begin position="1094"/>
        <end position="1112"/>
    </location>
</feature>
<evidence type="ECO:0000256" key="5">
    <source>
        <dbReference type="ARBA" id="ARBA00022475"/>
    </source>
</evidence>
<evidence type="ECO:0000256" key="7">
    <source>
        <dbReference type="ARBA" id="ARBA00022658"/>
    </source>
</evidence>
<dbReference type="InterPro" id="IPR005112">
    <property type="entry name" value="dDENN_dom"/>
</dbReference>
<feature type="compositionally biased region" description="Acidic residues" evidence="10">
    <location>
        <begin position="612"/>
        <end position="627"/>
    </location>
</feature>
<comment type="similarity">
    <text evidence="3">Belongs to the MADD family.</text>
</comment>
<gene>
    <name evidence="13" type="primary">MADD</name>
</gene>
<feature type="region of interest" description="Disordered" evidence="10">
    <location>
        <begin position="973"/>
        <end position="999"/>
    </location>
</feature>
<evidence type="ECO:0000313" key="13">
    <source>
        <dbReference type="RefSeq" id="XP_060032452.1"/>
    </source>
</evidence>
<dbReference type="SMART" id="SM00800">
    <property type="entry name" value="uDENN"/>
    <property type="match status" value="1"/>
</dbReference>
<dbReference type="Gene3D" id="3.30.450.200">
    <property type="match status" value="1"/>
</dbReference>
<evidence type="ECO:0000256" key="4">
    <source>
        <dbReference type="ARBA" id="ARBA00017868"/>
    </source>
</evidence>
<feature type="region of interest" description="Disordered" evidence="10">
    <location>
        <begin position="815"/>
        <end position="864"/>
    </location>
</feature>
<feature type="compositionally biased region" description="Basic residues" evidence="10">
    <location>
        <begin position="155"/>
        <end position="164"/>
    </location>
</feature>
<dbReference type="InterPro" id="IPR001194">
    <property type="entry name" value="cDENN_dom"/>
</dbReference>
<keyword evidence="13" id="KW-0808">Transferase</keyword>
<reference evidence="13" key="1">
    <citation type="submission" date="2025-08" db="UniProtKB">
        <authorList>
            <consortium name="RefSeq"/>
        </authorList>
    </citation>
    <scope>IDENTIFICATION</scope>
</reference>
<dbReference type="Pfam" id="PF02141">
    <property type="entry name" value="DENN"/>
    <property type="match status" value="1"/>
</dbReference>
<proteinExistence type="inferred from homology"/>
<feature type="compositionally biased region" description="Polar residues" evidence="10">
    <location>
        <begin position="690"/>
        <end position="711"/>
    </location>
</feature>
<dbReference type="InterPro" id="IPR037516">
    <property type="entry name" value="Tripartite_DENN"/>
</dbReference>
<evidence type="ECO:0000256" key="1">
    <source>
        <dbReference type="ARBA" id="ARBA00004236"/>
    </source>
</evidence>
<evidence type="ECO:0000256" key="10">
    <source>
        <dbReference type="SAM" id="MobiDB-lite"/>
    </source>
</evidence>
<protein>
    <recommendedName>
        <fullName evidence="4">MAP kinase-activating death domain protein</fullName>
    </recommendedName>
</protein>
<evidence type="ECO:0000256" key="2">
    <source>
        <dbReference type="ARBA" id="ARBA00004496"/>
    </source>
</evidence>
<feature type="region of interest" description="Disordered" evidence="10">
    <location>
        <begin position="1059"/>
        <end position="1146"/>
    </location>
</feature>
<sequence length="1465" mass="162440">MVQKKKLCPRLLDYLVIVGARHPSSDSVAQTPELLRRYPLEDHAEFPLPPDVVFFCQPEGCLSVRQRRMSLRDDTSFVFTLTDKDTGVTRYGICVNFYRSFQKRMPKDKGEGGAGSRAKEGTRAPKETGTESSESGSSLQPPSADSTPDVNQSPRGKRRAKGVSRSRNSTLTSLCVLSHYPFFSTFRECLYTLKRLVDCCSEQLLGKKLGIPRGIQRDTMWRIFTGSLLVEEKSSALLHDLREIEAWIYRLLRSPVPVSGQKRVDIEVLPQELQQALTFALPDPSRFSLVDFPLHLPLELLGVDACLQVLTCILLEHKVVLQSRDYNALSMSVMAFVAMIYPLEYMFPVIPLLPTCMASAEQLLLAPTPYIIGVPASFFLYKLDFKMPDDVWLVDLDSNRVIAPTHAEVLPILPEPESLELKKHLKQALASMSLNTQPILNLEKFHEGQEIPLLLGRPSSDLQSTPSTEFNPLIYGNDVDSVDVATRVAMVRFFNSPNVLQGFQMHTRTLRLFPRPVVAFQAGSFLASRPRQTPFAEKLARTQAVEYFGEWILNPTNYAFQRIHNSMFDPALIGDKPKWYAHQLQPIHYRVYDGNSQLAEALSIPPERDSDSDPTDDSGSDSMEYDDSSSSYSSLGDFVSEMMKCDINGDTPNVDPLTHAALGDASEVEIDELPSQKEAEDPGPNREVSQENPPLHSSPSTTVHGASSGTADSAEMDAKATVGVTKPLPTVPGKIPTDKPLVETGEGAQQLLRPNSLKLASDSDAESDSRASSPTSTVSNNSTEGFGGIMSFASSLYRNHSTSFSLSNLTLPTKGAREKATPFPSLKGNRRALVDQKSSVIKHSPTVKREPPSPQGRSSNSSENQQFLKEVVHSVLDGQGVGWLNMKKVRRLLESEQLRVFVLSKLSRTVQSEEDARQDIIPDVEISRKVYKGMLDLLKCTVLSLEQSYSHAGLGGMASIFGLLEIAQTHYYSKEPEKRKRSPTESINTPVGKDPGLAGRGDPKAMAQLRVPQLGPWAPSSTGRGLKEPDTRSLKEENFVASIGPEVIKPVFDLGETEEKKSQISADSGVSLTSGSQKTDSDSVIGVSPAVMIRSSSQDSEVSTVVSNSSGETLGADSDLSSNAGDGPGGEGNAHLASSRATLSDSEIETNSATSAIFGKAHSLKPSVREKLVGSPVRSSEDTSQRVYLYEGLLGKERSTLWDQMQFWEDAFLDAVMLEREGMGMDQGPQEMIDRYLSLGEHDRKRLEDDEDRLLATLLHNLISYMLLMKVNKNDIRKKVRRLMGKSHIGLVYSQQINEVLDQLADLNGRDLSIRSSGSRHMKKQTFVVHAGTDTNGDIFFMEVCDDCVVLRSNIGTVYERWWYEKLINMTYCPKTKVLCLWRRNGSETQLNKFYTKKCRELYYCVKDSMERAAARQQSIKPGPELGGEFPVQDMKTGEGGLLQVTLEGINLKFMHNQFLKLKKW</sequence>
<keyword evidence="6" id="KW-0963">Cytoplasm</keyword>
<feature type="region of interest" description="Disordered" evidence="10">
    <location>
        <begin position="603"/>
        <end position="632"/>
    </location>
</feature>
<feature type="compositionally biased region" description="Low complexity" evidence="10">
    <location>
        <begin position="770"/>
        <end position="783"/>
    </location>
</feature>
<evidence type="ECO:0000256" key="3">
    <source>
        <dbReference type="ARBA" id="ARBA00005978"/>
    </source>
</evidence>
<dbReference type="Pfam" id="PF23629">
    <property type="entry name" value="Death_MADD"/>
    <property type="match status" value="1"/>
</dbReference>
<evidence type="ECO:0000259" key="11">
    <source>
        <dbReference type="PROSITE" id="PS50211"/>
    </source>
</evidence>
<dbReference type="Proteomes" id="UP001652624">
    <property type="component" value="Chromosome 17"/>
</dbReference>
<keyword evidence="5" id="KW-1003">Cell membrane</keyword>
<dbReference type="RefSeq" id="XP_060032452.1">
    <property type="nucleotide sequence ID" value="XM_060176469.1"/>
</dbReference>
<evidence type="ECO:0000313" key="12">
    <source>
        <dbReference type="Proteomes" id="UP001652624"/>
    </source>
</evidence>
<dbReference type="SMART" id="SM00799">
    <property type="entry name" value="DENN"/>
    <property type="match status" value="1"/>
</dbReference>
<feature type="region of interest" description="Disordered" evidence="10">
    <location>
        <begin position="1014"/>
        <end position="1033"/>
    </location>
</feature>
<feature type="compositionally biased region" description="Basic and acidic residues" evidence="10">
    <location>
        <begin position="106"/>
        <end position="129"/>
    </location>
</feature>
<dbReference type="Pfam" id="PF03456">
    <property type="entry name" value="uDENN"/>
    <property type="match status" value="1"/>
</dbReference>
<dbReference type="Gene3D" id="3.40.50.11500">
    <property type="match status" value="1"/>
</dbReference>
<comment type="subcellular location">
    <subcellularLocation>
        <location evidence="1">Cell membrane</location>
    </subcellularLocation>
    <subcellularLocation>
        <location evidence="2">Cytoplasm</location>
    </subcellularLocation>
</comment>
<dbReference type="GO" id="GO:0016301">
    <property type="term" value="F:kinase activity"/>
    <property type="evidence" value="ECO:0007669"/>
    <property type="project" value="UniProtKB-KW"/>
</dbReference>
<keyword evidence="9" id="KW-0472">Membrane</keyword>
<organism evidence="12 13">
    <name type="scientific">Erinaceus europaeus</name>
    <name type="common">Western European hedgehog</name>
    <dbReference type="NCBI Taxonomy" id="9365"/>
    <lineage>
        <taxon>Eukaryota</taxon>
        <taxon>Metazoa</taxon>
        <taxon>Chordata</taxon>
        <taxon>Craniata</taxon>
        <taxon>Vertebrata</taxon>
        <taxon>Euteleostomi</taxon>
        <taxon>Mammalia</taxon>
        <taxon>Eutheria</taxon>
        <taxon>Laurasiatheria</taxon>
        <taxon>Eulipotyphla</taxon>
        <taxon>Erinaceidae</taxon>
        <taxon>Erinaceinae</taxon>
        <taxon>Erinaceus</taxon>
    </lineage>
</organism>
<evidence type="ECO:0000256" key="8">
    <source>
        <dbReference type="ARBA" id="ARBA00022703"/>
    </source>
</evidence>
<feature type="region of interest" description="Disordered" evidence="10">
    <location>
        <begin position="106"/>
        <end position="165"/>
    </location>
</feature>
<keyword evidence="7" id="KW-0344">Guanine-nucleotide releasing factor</keyword>
<dbReference type="SMART" id="SM00801">
    <property type="entry name" value="dDENN"/>
    <property type="match status" value="1"/>
</dbReference>
<dbReference type="InterPro" id="IPR005113">
    <property type="entry name" value="uDENN_dom"/>
</dbReference>
<dbReference type="PANTHER" id="PTHR13008:SF7">
    <property type="entry name" value="MAP KINASE-ACTIVATING DEATH DOMAIN PROTEIN"/>
    <property type="match status" value="1"/>
</dbReference>
<dbReference type="Pfam" id="PF25328">
    <property type="entry name" value="PH_MADD"/>
    <property type="match status" value="1"/>
</dbReference>
<name>A0ABM3W7N1_ERIEU</name>
<accession>A0ABM3W7N1</accession>
<feature type="compositionally biased region" description="Polar residues" evidence="10">
    <location>
        <begin position="1063"/>
        <end position="1078"/>
    </location>
</feature>
<dbReference type="PROSITE" id="PS50211">
    <property type="entry name" value="DENN"/>
    <property type="match status" value="1"/>
</dbReference>
<evidence type="ECO:0000256" key="6">
    <source>
        <dbReference type="ARBA" id="ARBA00022490"/>
    </source>
</evidence>
<keyword evidence="8" id="KW-0053">Apoptosis</keyword>
<dbReference type="PANTHER" id="PTHR13008">
    <property type="entry name" value="MAP-KINASE ACTIVATING DEATH DOMAIN PROTEIN MADD /DENN/AEX-3 C.ELEGANS"/>
    <property type="match status" value="1"/>
</dbReference>
<dbReference type="GeneID" id="103109927"/>